<sequence>MNELTIEDRQKFIFGSIFFLSNKLQALGDQYLLSRDMTTRQWLLIVAISQFGNESPTLSEVAVMLSSTHQNIKQIALKLEKKGFLNIEKDKKDKRALRLKLTQKSNVFWEESQQEDTLFIKDLFKHLSEEEINGMCSGIDKLMTRIFKMGESYRKE</sequence>
<dbReference type="SUPFAM" id="SSF46785">
    <property type="entry name" value="Winged helix' DNA-binding domain"/>
    <property type="match status" value="1"/>
</dbReference>
<comment type="caution">
    <text evidence="5">The sequence shown here is derived from an EMBL/GenBank/DDBJ whole genome shotgun (WGS) entry which is preliminary data.</text>
</comment>
<name>A0A4R3MP59_9FIRM</name>
<keyword evidence="2 5" id="KW-0238">DNA-binding</keyword>
<accession>A0A4R3MP59</accession>
<protein>
    <submittedName>
        <fullName evidence="5">DNA-binding MarR family transcriptional regulator</fullName>
    </submittedName>
</protein>
<proteinExistence type="predicted"/>
<dbReference type="OrthoDB" id="1755545at2"/>
<dbReference type="InterPro" id="IPR023187">
    <property type="entry name" value="Tscrpt_reg_MarR-type_CS"/>
</dbReference>
<dbReference type="GO" id="GO:0003700">
    <property type="term" value="F:DNA-binding transcription factor activity"/>
    <property type="evidence" value="ECO:0007669"/>
    <property type="project" value="InterPro"/>
</dbReference>
<evidence type="ECO:0000256" key="3">
    <source>
        <dbReference type="ARBA" id="ARBA00023163"/>
    </source>
</evidence>
<organism evidence="5 6">
    <name type="scientific">Natranaerovirga pectinivora</name>
    <dbReference type="NCBI Taxonomy" id="682400"/>
    <lineage>
        <taxon>Bacteria</taxon>
        <taxon>Bacillati</taxon>
        <taxon>Bacillota</taxon>
        <taxon>Clostridia</taxon>
        <taxon>Lachnospirales</taxon>
        <taxon>Natranaerovirgaceae</taxon>
        <taxon>Natranaerovirga</taxon>
    </lineage>
</organism>
<dbReference type="Pfam" id="PF12802">
    <property type="entry name" value="MarR_2"/>
    <property type="match status" value="1"/>
</dbReference>
<dbReference type="InterPro" id="IPR036390">
    <property type="entry name" value="WH_DNA-bd_sf"/>
</dbReference>
<dbReference type="Gene3D" id="1.10.10.10">
    <property type="entry name" value="Winged helix-like DNA-binding domain superfamily/Winged helix DNA-binding domain"/>
    <property type="match status" value="1"/>
</dbReference>
<dbReference type="GO" id="GO:0006950">
    <property type="term" value="P:response to stress"/>
    <property type="evidence" value="ECO:0007669"/>
    <property type="project" value="TreeGrafter"/>
</dbReference>
<dbReference type="InterPro" id="IPR039422">
    <property type="entry name" value="MarR/SlyA-like"/>
</dbReference>
<dbReference type="PANTHER" id="PTHR33164:SF58">
    <property type="entry name" value="DNA-BINDING TRANSCRIPTIONAL REPRESSOR SCOC"/>
    <property type="match status" value="1"/>
</dbReference>
<dbReference type="InterPro" id="IPR000835">
    <property type="entry name" value="HTH_MarR-typ"/>
</dbReference>
<dbReference type="RefSeq" id="WP_132251020.1">
    <property type="nucleotide sequence ID" value="NZ_SMAL01000003.1"/>
</dbReference>
<reference evidence="5 6" key="1">
    <citation type="submission" date="2019-03" db="EMBL/GenBank/DDBJ databases">
        <title>Genomic Encyclopedia of Type Strains, Phase IV (KMG-IV): sequencing the most valuable type-strain genomes for metagenomic binning, comparative biology and taxonomic classification.</title>
        <authorList>
            <person name="Goeker M."/>
        </authorList>
    </citation>
    <scope>NUCLEOTIDE SEQUENCE [LARGE SCALE GENOMIC DNA]</scope>
    <source>
        <strain evidence="5 6">DSM 24629</strain>
    </source>
</reference>
<dbReference type="PANTHER" id="PTHR33164">
    <property type="entry name" value="TRANSCRIPTIONAL REGULATOR, MARR FAMILY"/>
    <property type="match status" value="1"/>
</dbReference>
<dbReference type="GO" id="GO:0003677">
    <property type="term" value="F:DNA binding"/>
    <property type="evidence" value="ECO:0007669"/>
    <property type="project" value="UniProtKB-KW"/>
</dbReference>
<keyword evidence="3" id="KW-0804">Transcription</keyword>
<dbReference type="InterPro" id="IPR036388">
    <property type="entry name" value="WH-like_DNA-bd_sf"/>
</dbReference>
<evidence type="ECO:0000313" key="5">
    <source>
        <dbReference type="EMBL" id="TCT15379.1"/>
    </source>
</evidence>
<dbReference type="PRINTS" id="PR00598">
    <property type="entry name" value="HTHMARR"/>
</dbReference>
<dbReference type="Proteomes" id="UP000294902">
    <property type="component" value="Unassembled WGS sequence"/>
</dbReference>
<dbReference type="SMART" id="SM00347">
    <property type="entry name" value="HTH_MARR"/>
    <property type="match status" value="1"/>
</dbReference>
<feature type="domain" description="HTH marR-type" evidence="4">
    <location>
        <begin position="10"/>
        <end position="144"/>
    </location>
</feature>
<dbReference type="EMBL" id="SMAL01000003">
    <property type="protein sequence ID" value="TCT15379.1"/>
    <property type="molecule type" value="Genomic_DNA"/>
</dbReference>
<evidence type="ECO:0000256" key="2">
    <source>
        <dbReference type="ARBA" id="ARBA00023125"/>
    </source>
</evidence>
<gene>
    <name evidence="5" type="ORF">EDC18_10384</name>
</gene>
<evidence type="ECO:0000313" key="6">
    <source>
        <dbReference type="Proteomes" id="UP000294902"/>
    </source>
</evidence>
<dbReference type="PROSITE" id="PS01117">
    <property type="entry name" value="HTH_MARR_1"/>
    <property type="match status" value="1"/>
</dbReference>
<evidence type="ECO:0000259" key="4">
    <source>
        <dbReference type="PROSITE" id="PS50995"/>
    </source>
</evidence>
<dbReference type="PROSITE" id="PS50995">
    <property type="entry name" value="HTH_MARR_2"/>
    <property type="match status" value="1"/>
</dbReference>
<keyword evidence="1" id="KW-0805">Transcription regulation</keyword>
<keyword evidence="6" id="KW-1185">Reference proteome</keyword>
<dbReference type="AlphaFoldDB" id="A0A4R3MP59"/>
<evidence type="ECO:0000256" key="1">
    <source>
        <dbReference type="ARBA" id="ARBA00023015"/>
    </source>
</evidence>